<feature type="domain" description="OVATE" evidence="8">
    <location>
        <begin position="273"/>
        <end position="332"/>
    </location>
</feature>
<dbReference type="GO" id="GO:0003677">
    <property type="term" value="F:DNA binding"/>
    <property type="evidence" value="ECO:0007669"/>
    <property type="project" value="InterPro"/>
</dbReference>
<dbReference type="Pfam" id="PF04844">
    <property type="entry name" value="Ovate"/>
    <property type="match status" value="1"/>
</dbReference>
<feature type="region of interest" description="Disordered" evidence="7">
    <location>
        <begin position="15"/>
        <end position="97"/>
    </location>
</feature>
<feature type="region of interest" description="Disordered" evidence="7">
    <location>
        <begin position="211"/>
        <end position="237"/>
    </location>
</feature>
<dbReference type="GO" id="GO:0045892">
    <property type="term" value="P:negative regulation of DNA-templated transcription"/>
    <property type="evidence" value="ECO:0007669"/>
    <property type="project" value="UniProtKB-UniRule"/>
</dbReference>
<gene>
    <name evidence="9" type="ORF">EZV62_004600</name>
</gene>
<dbReference type="Pfam" id="PF13724">
    <property type="entry name" value="DNA_binding_2"/>
    <property type="match status" value="1"/>
</dbReference>
<evidence type="ECO:0000259" key="8">
    <source>
        <dbReference type="PROSITE" id="PS51754"/>
    </source>
</evidence>
<name>A0A5C7IKH2_9ROSI</name>
<evidence type="ECO:0000256" key="7">
    <source>
        <dbReference type="SAM" id="MobiDB-lite"/>
    </source>
</evidence>
<dbReference type="NCBIfam" id="TIGR01568">
    <property type="entry name" value="A_thal_3678"/>
    <property type="match status" value="1"/>
</dbReference>
<comment type="caution">
    <text evidence="9">The sequence shown here is derived from an EMBL/GenBank/DDBJ whole genome shotgun (WGS) entry which is preliminary data.</text>
</comment>
<evidence type="ECO:0000256" key="1">
    <source>
        <dbReference type="ARBA" id="ARBA00004123"/>
    </source>
</evidence>
<accession>A0A5C7IKH2</accession>
<keyword evidence="3 6" id="KW-0805">Transcription regulation</keyword>
<dbReference type="InterPro" id="IPR025830">
    <property type="entry name" value="DNA_bnd_dom_ovate"/>
</dbReference>
<dbReference type="PANTHER" id="PTHR33057:SF128">
    <property type="entry name" value="TRANSCRIPTION REPRESSOR OFP3"/>
    <property type="match status" value="1"/>
</dbReference>
<evidence type="ECO:0000256" key="6">
    <source>
        <dbReference type="RuleBase" id="RU367028"/>
    </source>
</evidence>
<dbReference type="PANTHER" id="PTHR33057">
    <property type="entry name" value="TRANSCRIPTION REPRESSOR OFP7-RELATED"/>
    <property type="match status" value="1"/>
</dbReference>
<feature type="compositionally biased region" description="Basic residues" evidence="7">
    <location>
        <begin position="76"/>
        <end position="88"/>
    </location>
</feature>
<protein>
    <recommendedName>
        <fullName evidence="6">Transcription repressor</fullName>
    </recommendedName>
    <alternativeName>
        <fullName evidence="6">Ovate family protein</fullName>
    </alternativeName>
</protein>
<comment type="function">
    <text evidence="6">Transcriptional repressor that regulates multiple aspects of plant growth and development.</text>
</comment>
<feature type="compositionally biased region" description="Polar residues" evidence="7">
    <location>
        <begin position="37"/>
        <end position="59"/>
    </location>
</feature>
<comment type="subcellular location">
    <subcellularLocation>
        <location evidence="1 6">Nucleus</location>
    </subcellularLocation>
</comment>
<dbReference type="InterPro" id="IPR006458">
    <property type="entry name" value="Ovate_C"/>
</dbReference>
<dbReference type="Proteomes" id="UP000323000">
    <property type="component" value="Chromosome 2"/>
</dbReference>
<evidence type="ECO:0000256" key="4">
    <source>
        <dbReference type="ARBA" id="ARBA00023163"/>
    </source>
</evidence>
<dbReference type="EMBL" id="VAHF01000002">
    <property type="protein sequence ID" value="TXG69665.1"/>
    <property type="molecule type" value="Genomic_DNA"/>
</dbReference>
<sequence length="338" mass="39036">MMPNAWFYKLKDMSKTKTHPVKKKNQLKKPVDKSHSKPNNISQPRYSYHLTSQPINSPVNRKASDTHFPDSSSRKSTSRRNNSRRKTVYKPSPRHFSSSHNCTPDYYFISSSESSLDPGESPLYYSEEGFVDPDHDQVSWPDSCNCEVTSSTTDIIIDINSNETFTQKVEKLARFRPISELELPPIFTKPAKFRKSSEQVSVKIFKEESVRTQKQHRTSPVIRKSSSNSTGIKLRPNSPRIASKKIQAYSRKSISPNKYANSQKRSLSESFIVVKSSIDPQKDFRDSMEEMIMENNIRNSKDLEDLLACYLSLNSNEYHDLIVKAFEQIWFDMTNLRL</sequence>
<reference evidence="10" key="1">
    <citation type="journal article" date="2019" name="Gigascience">
        <title>De novo genome assembly of the endangered Acer yangbiense, a plant species with extremely small populations endemic to Yunnan Province, China.</title>
        <authorList>
            <person name="Yang J."/>
            <person name="Wariss H.M."/>
            <person name="Tao L."/>
            <person name="Zhang R."/>
            <person name="Yun Q."/>
            <person name="Hollingsworth P."/>
            <person name="Dao Z."/>
            <person name="Luo G."/>
            <person name="Guo H."/>
            <person name="Ma Y."/>
            <person name="Sun W."/>
        </authorList>
    </citation>
    <scope>NUCLEOTIDE SEQUENCE [LARGE SCALE GENOMIC DNA]</scope>
    <source>
        <strain evidence="10">cv. Malutang</strain>
    </source>
</reference>
<proteinExistence type="predicted"/>
<dbReference type="AlphaFoldDB" id="A0A5C7IKH2"/>
<dbReference type="PROSITE" id="PS51754">
    <property type="entry name" value="OVATE"/>
    <property type="match status" value="1"/>
</dbReference>
<evidence type="ECO:0000256" key="5">
    <source>
        <dbReference type="ARBA" id="ARBA00023242"/>
    </source>
</evidence>
<keyword evidence="4 6" id="KW-0804">Transcription</keyword>
<dbReference type="InterPro" id="IPR038933">
    <property type="entry name" value="Ovate"/>
</dbReference>
<evidence type="ECO:0000313" key="9">
    <source>
        <dbReference type="EMBL" id="TXG69665.1"/>
    </source>
</evidence>
<dbReference type="GO" id="GO:0005634">
    <property type="term" value="C:nucleus"/>
    <property type="evidence" value="ECO:0007669"/>
    <property type="project" value="UniProtKB-SubCell"/>
</dbReference>
<keyword evidence="2 6" id="KW-0678">Repressor</keyword>
<evidence type="ECO:0000256" key="3">
    <source>
        <dbReference type="ARBA" id="ARBA00023015"/>
    </source>
</evidence>
<dbReference type="OrthoDB" id="1928390at2759"/>
<evidence type="ECO:0000313" key="10">
    <source>
        <dbReference type="Proteomes" id="UP000323000"/>
    </source>
</evidence>
<keyword evidence="5 6" id="KW-0539">Nucleus</keyword>
<keyword evidence="10" id="KW-1185">Reference proteome</keyword>
<evidence type="ECO:0000256" key="2">
    <source>
        <dbReference type="ARBA" id="ARBA00022491"/>
    </source>
</evidence>
<feature type="compositionally biased region" description="Basic residues" evidence="7">
    <location>
        <begin position="16"/>
        <end position="27"/>
    </location>
</feature>
<organism evidence="9 10">
    <name type="scientific">Acer yangbiense</name>
    <dbReference type="NCBI Taxonomy" id="1000413"/>
    <lineage>
        <taxon>Eukaryota</taxon>
        <taxon>Viridiplantae</taxon>
        <taxon>Streptophyta</taxon>
        <taxon>Embryophyta</taxon>
        <taxon>Tracheophyta</taxon>
        <taxon>Spermatophyta</taxon>
        <taxon>Magnoliopsida</taxon>
        <taxon>eudicotyledons</taxon>
        <taxon>Gunneridae</taxon>
        <taxon>Pentapetalae</taxon>
        <taxon>rosids</taxon>
        <taxon>malvids</taxon>
        <taxon>Sapindales</taxon>
        <taxon>Sapindaceae</taxon>
        <taxon>Hippocastanoideae</taxon>
        <taxon>Acereae</taxon>
        <taxon>Acer</taxon>
    </lineage>
</organism>